<dbReference type="Pfam" id="PF05660">
    <property type="entry name" value="DUF807"/>
    <property type="match status" value="1"/>
</dbReference>
<protein>
    <recommendedName>
        <fullName evidence="5">Peptidase C11</fullName>
    </recommendedName>
</protein>
<comment type="caution">
    <text evidence="3">The sequence shown here is derived from an EMBL/GenBank/DDBJ whole genome shotgun (WGS) entry which is preliminary data.</text>
</comment>
<keyword evidence="4" id="KW-1185">Reference proteome</keyword>
<keyword evidence="2" id="KW-0732">Signal</keyword>
<gene>
    <name evidence="3" type="ORF">GCM10022215_06360</name>
</gene>
<dbReference type="EMBL" id="BAAAZH010000005">
    <property type="protein sequence ID" value="GAA4110882.1"/>
    <property type="molecule type" value="Genomic_DNA"/>
</dbReference>
<proteinExistence type="predicted"/>
<feature type="signal peptide" evidence="2">
    <location>
        <begin position="1"/>
        <end position="23"/>
    </location>
</feature>
<dbReference type="PANTHER" id="PTHR37835">
    <property type="entry name" value="ALPHA-CLOSTRIPAIN"/>
    <property type="match status" value="1"/>
</dbReference>
<evidence type="ECO:0008006" key="5">
    <source>
        <dbReference type="Google" id="ProtNLM"/>
    </source>
</evidence>
<evidence type="ECO:0000313" key="3">
    <source>
        <dbReference type="EMBL" id="GAA4110882.1"/>
    </source>
</evidence>
<reference evidence="4" key="1">
    <citation type="journal article" date="2019" name="Int. J. Syst. Evol. Microbiol.">
        <title>The Global Catalogue of Microorganisms (GCM) 10K type strain sequencing project: providing services to taxonomists for standard genome sequencing and annotation.</title>
        <authorList>
            <consortium name="The Broad Institute Genomics Platform"/>
            <consortium name="The Broad Institute Genome Sequencing Center for Infectious Disease"/>
            <person name="Wu L."/>
            <person name="Ma J."/>
        </authorList>
    </citation>
    <scope>NUCLEOTIDE SEQUENCE [LARGE SCALE GENOMIC DNA]</scope>
    <source>
        <strain evidence="4">JCM 16703</strain>
    </source>
</reference>
<feature type="chain" id="PRO_5045120963" description="Peptidase C11" evidence="2">
    <location>
        <begin position="24"/>
        <end position="646"/>
    </location>
</feature>
<evidence type="ECO:0000256" key="1">
    <source>
        <dbReference type="SAM" id="MobiDB-lite"/>
    </source>
</evidence>
<evidence type="ECO:0000256" key="2">
    <source>
        <dbReference type="SAM" id="SignalP"/>
    </source>
</evidence>
<dbReference type="Pfam" id="PF03415">
    <property type="entry name" value="Peptidase_C11"/>
    <property type="match status" value="1"/>
</dbReference>
<accession>A0ABP7XD04</accession>
<dbReference type="PANTHER" id="PTHR37835:SF1">
    <property type="entry name" value="ALPHA-CLOSTRIPAIN"/>
    <property type="match status" value="1"/>
</dbReference>
<feature type="compositionally biased region" description="Basic and acidic residues" evidence="1">
    <location>
        <begin position="35"/>
        <end position="44"/>
    </location>
</feature>
<dbReference type="Proteomes" id="UP001501495">
    <property type="component" value="Unassembled WGS sequence"/>
</dbReference>
<dbReference type="Gene3D" id="3.40.50.11970">
    <property type="match status" value="1"/>
</dbReference>
<feature type="region of interest" description="Disordered" evidence="1">
    <location>
        <begin position="25"/>
        <end position="44"/>
    </location>
</feature>
<dbReference type="InterPro" id="IPR005077">
    <property type="entry name" value="Peptidase_C11"/>
</dbReference>
<evidence type="ECO:0000313" key="4">
    <source>
        <dbReference type="Proteomes" id="UP001501495"/>
    </source>
</evidence>
<name>A0ABP7XD04_9ACTN</name>
<organism evidence="3 4">
    <name type="scientific">Nocardioides fonticola</name>
    <dbReference type="NCBI Taxonomy" id="450363"/>
    <lineage>
        <taxon>Bacteria</taxon>
        <taxon>Bacillati</taxon>
        <taxon>Actinomycetota</taxon>
        <taxon>Actinomycetes</taxon>
        <taxon>Propionibacteriales</taxon>
        <taxon>Nocardioidaceae</taxon>
        <taxon>Nocardioides</taxon>
    </lineage>
</organism>
<dbReference type="PROSITE" id="PS51257">
    <property type="entry name" value="PROKAR_LIPOPROTEIN"/>
    <property type="match status" value="1"/>
</dbReference>
<dbReference type="RefSeq" id="WP_344731770.1">
    <property type="nucleotide sequence ID" value="NZ_BAAAZH010000005.1"/>
</dbReference>
<sequence length="646" mass="68060">MTRRRRPALILAALVSAAACSLAACGSTEEDSDEETRSHTGREGEGWTVLHYSMADTNLETFMVDDVNELGQVATGDDVAIREFMDRSPEYGDDEVLDQGAWVGGRVLDLGGEGTSELVEDLGDVNSADPEVLADFIAQGIEDHRAGHYALIISDHGASWPGIGPDETSGDVLDLAEITNGIRDGLDRAGVDVLDLIGFDACLMSGYEVASAMAPLADRMVASQELEPGHGWDYGAFQVLADEPGADVDTLGQAILDGFRGQAREQGTDDEITLALTDLTKMGEVEDAVDTFAQALADRVADVAPVVGRVEASTLGFAKNPDPTQDAHLVDLGQLVAGIGTEALDVSDEADAVIRALGDAVLAQVGGAATQGASGLSVYFPPTQDLADGAYLDVDSAEDWGDFLTAYYDAGEQIPDAEQPSFTNEDGVAEVDFTDDGVDVYGTYDGAAQDNLVDATISYAIADPDGTLTYFGEEAAVVDPEGDPIATGSFDLTALTISDGEDTAYAYLTLDFSDDLSTGFVDVPMTYYAADDPNGEYPMDVLLSIVLDVDSGDFISETYYVYDEETGGYGELDADPDGIVVPDVYTVSPDGEGSWEPTSDVGLYADLAELTYDIEPLDSGTPLQLDLTVTDFGGNQSTVSALVEVP</sequence>
<dbReference type="InterPro" id="IPR008525">
    <property type="entry name" value="DUF807_COXBU"/>
</dbReference>